<gene>
    <name evidence="1" type="ORF">MVEN_00362400</name>
</gene>
<dbReference type="Proteomes" id="UP000620124">
    <property type="component" value="Unassembled WGS sequence"/>
</dbReference>
<comment type="caution">
    <text evidence="1">The sequence shown here is derived from an EMBL/GenBank/DDBJ whole genome shotgun (WGS) entry which is preliminary data.</text>
</comment>
<sequence length="298" mass="33848">MMASSRSAKATQPSSLSLGQFPDSLRWCDLRQLPYFLPIYTPPLPYYLLGSFGTYASFVAFMSNLHALRRLTLHLIDWNDSVEPPLIIPSLELEALSLGWVNGLPTEDIILPLRTSSLTLTSYWPQLSPDWPRCISRYLHHLGDHLQYLRLKWVPEEHPNRVLRLDFSHSTALKHLHVNRAVRFDILATSSNIDVAPGLERLLAIVTAHCRLETIILGVTTGIHVHPIPWTPFAQFAALIDTWQFATVREIQFVVYDSASRSQGSAPCAREHFESLLSTFLPTRPTRRIVCIDGDPYE</sequence>
<dbReference type="OrthoDB" id="2788229at2759"/>
<proteinExistence type="predicted"/>
<evidence type="ECO:0000313" key="2">
    <source>
        <dbReference type="Proteomes" id="UP000620124"/>
    </source>
</evidence>
<reference evidence="1" key="1">
    <citation type="submission" date="2020-05" db="EMBL/GenBank/DDBJ databases">
        <title>Mycena genomes resolve the evolution of fungal bioluminescence.</title>
        <authorList>
            <person name="Tsai I.J."/>
        </authorList>
    </citation>
    <scope>NUCLEOTIDE SEQUENCE</scope>
    <source>
        <strain evidence="1">CCC161011</strain>
    </source>
</reference>
<accession>A0A8H6YTI9</accession>
<keyword evidence="2" id="KW-1185">Reference proteome</keyword>
<protein>
    <submittedName>
        <fullName evidence="1">Uncharacterized protein</fullName>
    </submittedName>
</protein>
<name>A0A8H6YTI9_9AGAR</name>
<dbReference type="EMBL" id="JACAZI010000003">
    <property type="protein sequence ID" value="KAF7364919.1"/>
    <property type="molecule type" value="Genomic_DNA"/>
</dbReference>
<dbReference type="AlphaFoldDB" id="A0A8H6YTI9"/>
<organism evidence="1 2">
    <name type="scientific">Mycena venus</name>
    <dbReference type="NCBI Taxonomy" id="2733690"/>
    <lineage>
        <taxon>Eukaryota</taxon>
        <taxon>Fungi</taxon>
        <taxon>Dikarya</taxon>
        <taxon>Basidiomycota</taxon>
        <taxon>Agaricomycotina</taxon>
        <taxon>Agaricomycetes</taxon>
        <taxon>Agaricomycetidae</taxon>
        <taxon>Agaricales</taxon>
        <taxon>Marasmiineae</taxon>
        <taxon>Mycenaceae</taxon>
        <taxon>Mycena</taxon>
    </lineage>
</organism>
<evidence type="ECO:0000313" key="1">
    <source>
        <dbReference type="EMBL" id="KAF7364919.1"/>
    </source>
</evidence>